<dbReference type="Proteomes" id="UP000693970">
    <property type="component" value="Unassembled WGS sequence"/>
</dbReference>
<dbReference type="PANTHER" id="PTHR44826">
    <property type="entry name" value="SPORE COAT PROTEIN SP85"/>
    <property type="match status" value="1"/>
</dbReference>
<evidence type="ECO:0000313" key="10">
    <source>
        <dbReference type="Proteomes" id="UP000693970"/>
    </source>
</evidence>
<feature type="compositionally biased region" description="Polar residues" evidence="7">
    <location>
        <begin position="755"/>
        <end position="765"/>
    </location>
</feature>
<comment type="similarity">
    <text evidence="1">Belongs to the plasmodium circumsporozoite protein family.</text>
</comment>
<dbReference type="OrthoDB" id="2150639at2759"/>
<evidence type="ECO:0000256" key="6">
    <source>
        <dbReference type="ARBA" id="ARBA00045806"/>
    </source>
</evidence>
<feature type="compositionally biased region" description="Polar residues" evidence="7">
    <location>
        <begin position="124"/>
        <end position="133"/>
    </location>
</feature>
<feature type="compositionally biased region" description="Polar residues" evidence="7">
    <location>
        <begin position="773"/>
        <end position="785"/>
    </location>
</feature>
<accession>A0A9K3PZ42</accession>
<keyword evidence="8" id="KW-0732">Signal</keyword>
<comment type="function">
    <text evidence="6">Essential sporozoite protein. In the mosquito vector, required for sporozoite development in the oocyst, migration through the vector hemolymph and entry into the vector salivary glands. In the vertebrate host, required for sporozoite migration through the host dermis and infection of host hepatocytes. Binds to highly sulfated heparan sulfate proteoglycans (HSPGs) on the surface of host hepatocytes.</text>
</comment>
<feature type="region of interest" description="Disordered" evidence="7">
    <location>
        <begin position="38"/>
        <end position="60"/>
    </location>
</feature>
<feature type="compositionally biased region" description="Low complexity" evidence="7">
    <location>
        <begin position="736"/>
        <end position="754"/>
    </location>
</feature>
<dbReference type="PANTHER" id="PTHR44826:SF3">
    <property type="entry name" value="SPORE COAT PROTEIN SP85"/>
    <property type="match status" value="1"/>
</dbReference>
<evidence type="ECO:0000256" key="4">
    <source>
        <dbReference type="ARBA" id="ARBA00022737"/>
    </source>
</evidence>
<sequence>MKILWISVLALLNLTSGASAERGGEMLRSVAVSQNGSEKSIRELAKSKSNSSSLRKRRRPSGELLSYIETKVEFPVLAEATIDIPTDEPSATPTGEPTGTPSDIPSDVPSLIPSGVPSGLPTDIPTTTPTSEPTDALQRDEASIAAAPIIPRCDLTKKVGYKCGNDTIVCNAGPSAPANEVCDLQPVLPGGKLFTWTDSIAITSGKCEVGEDDCWCKSMANGVSKPGPDPQLLFPWDVLCPNGEYVESYVCYNPFDGEEMYFVDRIDYGKVGSWTTPCSGFQPLDELPPVHLYTTGEAGPATPMPSSTPTVTASDIPSDAPSETPSGVPSSLPTEALQRDEASIAAAPIIPRCDLTKKVGYKCGHDTIVCNAGPSAPANEVCDLQPVLPGGKLFEWIDSIAITSGKCEVGEDDCWCKSMANGVSKPGPDPQLLFPWDVMCPNGEFVESYVCYNPFDGEEMFFVDRIDYDKVGSWTTPCTGFQPQDELPPVHAFALGEAVPATPIPSSIPTEATSDVPSDEPSALPSVEPTAPPSNLPSDEPSETPTGVPTDIPTATPTSEPTEVLQREDASIVAAPMIPICDLTKKVGYKCGDDTIVCNASPISPANEVCDLQPVLPGGKLYSVTDTVAITSGKCGAGEDGCWCKSMANGVSRPGSQPQALFPWDVLCPNGEYVESYVCYNPFDGGRMFFVDRFDYDKVGSWSTPCTGFQRRDELPPVLDYATLEASPTASPPSSTPTVTASDVPSDVPSVVPSGQPTGAPSNIPSDAPSVIPSGQPTGAPSNIPSDVPSVIPSGEPTGAPSNVPSDAPSDTPTGVPTDIPTATPTSEPTEALQREDASIVAAPMIPICDLTKKVGYKCGDDTIVCNASPISPANEVCDLQPVLPGGKLYSVTDTVAITSGKCGAGEDGCWCKSMANGVSRPGSQPQALFPWDVLCPNGEYVESYVCYNPFDGGRMFFVDRFDYDKVGSWSTPCTGFQRRDELPPVLVYAIVEASPTASPPSSTPTVTASDVPSDAPSIVPSGEPTAPPSDVSESVAPTSIPSGEPTETFKPSIVPSASPTTSMFPSSEPVFSQTQISSPSLPPLSNHTMKETAPDCQFEKKVGYQCGADTIVCNAQVSKPAEEVCDKQPVLDGGRLFAWKDTIQLSNNQSCDIRNEDCWCQFMASGVSSPSNEINEMFPSDIACPNGMTVSSYVCYSPSLGGSIFKVNQVEILDDLGETTFVEPCTGYQRRNELPPVTSYTTR</sequence>
<feature type="compositionally biased region" description="Polar residues" evidence="7">
    <location>
        <begin position="1056"/>
        <end position="1088"/>
    </location>
</feature>
<feature type="compositionally biased region" description="Polar residues" evidence="7">
    <location>
        <begin position="504"/>
        <end position="516"/>
    </location>
</feature>
<organism evidence="9 10">
    <name type="scientific">Nitzschia inconspicua</name>
    <dbReference type="NCBI Taxonomy" id="303405"/>
    <lineage>
        <taxon>Eukaryota</taxon>
        <taxon>Sar</taxon>
        <taxon>Stramenopiles</taxon>
        <taxon>Ochrophyta</taxon>
        <taxon>Bacillariophyta</taxon>
        <taxon>Bacillariophyceae</taxon>
        <taxon>Bacillariophycidae</taxon>
        <taxon>Bacillariales</taxon>
        <taxon>Bacillariaceae</taxon>
        <taxon>Nitzschia</taxon>
    </lineage>
</organism>
<feature type="compositionally biased region" description="Polar residues" evidence="7">
    <location>
        <begin position="89"/>
        <end position="103"/>
    </location>
</feature>
<evidence type="ECO:0000256" key="8">
    <source>
        <dbReference type="SAM" id="SignalP"/>
    </source>
</evidence>
<keyword evidence="4" id="KW-0677">Repeat</keyword>
<feature type="compositionally biased region" description="Low complexity" evidence="7">
    <location>
        <begin position="1004"/>
        <end position="1014"/>
    </location>
</feature>
<feature type="region of interest" description="Disordered" evidence="7">
    <location>
        <begin position="725"/>
        <end position="834"/>
    </location>
</feature>
<keyword evidence="10" id="KW-1185">Reference proteome</keyword>
<gene>
    <name evidence="9" type="ORF">IV203_038570</name>
</gene>
<dbReference type="InterPro" id="IPR051860">
    <property type="entry name" value="Plasmodium_CSP_Invasion"/>
</dbReference>
<dbReference type="AlphaFoldDB" id="A0A9K3PZ42"/>
<evidence type="ECO:0000256" key="1">
    <source>
        <dbReference type="ARBA" id="ARBA00006241"/>
    </source>
</evidence>
<evidence type="ECO:0000256" key="2">
    <source>
        <dbReference type="ARBA" id="ARBA00021911"/>
    </source>
</evidence>
<comment type="function">
    <text evidence="5">In the vertebrate host, binds to highly sulfated heparan sulfate proteoglycans (HSPGs) on the surface of host hepatocytes and is required for sporozoite invasion of the host hepatocytes.</text>
</comment>
<feature type="region of interest" description="Disordered" evidence="7">
    <location>
        <begin position="294"/>
        <end position="333"/>
    </location>
</feature>
<feature type="compositionally biased region" description="Polar residues" evidence="7">
    <location>
        <begin position="1032"/>
        <end position="1042"/>
    </location>
</feature>
<keyword evidence="3" id="KW-0748">Sporozoite</keyword>
<feature type="compositionally biased region" description="Polar residues" evidence="7">
    <location>
        <begin position="543"/>
        <end position="561"/>
    </location>
</feature>
<evidence type="ECO:0000313" key="9">
    <source>
        <dbReference type="EMBL" id="KAG7365367.1"/>
    </source>
</evidence>
<evidence type="ECO:0000256" key="3">
    <source>
        <dbReference type="ARBA" id="ARBA00022522"/>
    </source>
</evidence>
<evidence type="ECO:0000256" key="5">
    <source>
        <dbReference type="ARBA" id="ARBA00033726"/>
    </source>
</evidence>
<proteinExistence type="inferred from homology"/>
<feature type="region of interest" description="Disordered" evidence="7">
    <location>
        <begin position="81"/>
        <end position="136"/>
    </location>
</feature>
<feature type="region of interest" description="Disordered" evidence="7">
    <location>
        <begin position="502"/>
        <end position="563"/>
    </location>
</feature>
<protein>
    <recommendedName>
        <fullName evidence="2">Circumsporozoite protein</fullName>
    </recommendedName>
</protein>
<feature type="compositionally biased region" description="Polar residues" evidence="7">
    <location>
        <begin position="800"/>
        <end position="815"/>
    </location>
</feature>
<feature type="compositionally biased region" description="Low complexity" evidence="7">
    <location>
        <begin position="821"/>
        <end position="832"/>
    </location>
</feature>
<reference evidence="9" key="2">
    <citation type="submission" date="2021-04" db="EMBL/GenBank/DDBJ databases">
        <authorList>
            <person name="Podell S."/>
        </authorList>
    </citation>
    <scope>NUCLEOTIDE SEQUENCE</scope>
    <source>
        <strain evidence="9">Hildebrandi</strain>
    </source>
</reference>
<feature type="compositionally biased region" description="Polar residues" evidence="7">
    <location>
        <begin position="304"/>
        <end position="333"/>
    </location>
</feature>
<reference evidence="9" key="1">
    <citation type="journal article" date="2021" name="Sci. Rep.">
        <title>Diploid genomic architecture of Nitzschia inconspicua, an elite biomass production diatom.</title>
        <authorList>
            <person name="Oliver A."/>
            <person name="Podell S."/>
            <person name="Pinowska A."/>
            <person name="Traller J.C."/>
            <person name="Smith S.R."/>
            <person name="McClure R."/>
            <person name="Beliaev A."/>
            <person name="Bohutskyi P."/>
            <person name="Hill E.A."/>
            <person name="Rabines A."/>
            <person name="Zheng H."/>
            <person name="Allen L.Z."/>
            <person name="Kuo A."/>
            <person name="Grigoriev I.V."/>
            <person name="Allen A.E."/>
            <person name="Hazlebeck D."/>
            <person name="Allen E.E."/>
        </authorList>
    </citation>
    <scope>NUCLEOTIDE SEQUENCE</scope>
    <source>
        <strain evidence="9">Hildebrandi</strain>
    </source>
</reference>
<feature type="region of interest" description="Disordered" evidence="7">
    <location>
        <begin position="996"/>
        <end position="1091"/>
    </location>
</feature>
<evidence type="ECO:0000256" key="7">
    <source>
        <dbReference type="SAM" id="MobiDB-lite"/>
    </source>
</evidence>
<name>A0A9K3PZ42_9STRA</name>
<feature type="chain" id="PRO_5039917527" description="Circumsporozoite protein" evidence="8">
    <location>
        <begin position="21"/>
        <end position="1244"/>
    </location>
</feature>
<comment type="caution">
    <text evidence="9">The sequence shown here is derived from an EMBL/GenBank/DDBJ whole genome shotgun (WGS) entry which is preliminary data.</text>
</comment>
<feature type="signal peptide" evidence="8">
    <location>
        <begin position="1"/>
        <end position="20"/>
    </location>
</feature>
<dbReference type="EMBL" id="JAGRRH010000009">
    <property type="protein sequence ID" value="KAG7365367.1"/>
    <property type="molecule type" value="Genomic_DNA"/>
</dbReference>